<evidence type="ECO:0008006" key="3">
    <source>
        <dbReference type="Google" id="ProtNLM"/>
    </source>
</evidence>
<organism evidence="1 2">
    <name type="scientific">Sphingomonas panacis</name>
    <dbReference type="NCBI Taxonomy" id="1560345"/>
    <lineage>
        <taxon>Bacteria</taxon>
        <taxon>Pseudomonadati</taxon>
        <taxon>Pseudomonadota</taxon>
        <taxon>Alphaproteobacteria</taxon>
        <taxon>Sphingomonadales</taxon>
        <taxon>Sphingomonadaceae</taxon>
        <taxon>Sphingomonas</taxon>
    </lineage>
</organism>
<name>A0A1B3ZB50_9SPHN</name>
<gene>
    <name evidence="1" type="ORF">AWL63_12345</name>
</gene>
<evidence type="ECO:0000313" key="1">
    <source>
        <dbReference type="EMBL" id="AOH84641.1"/>
    </source>
</evidence>
<evidence type="ECO:0000313" key="2">
    <source>
        <dbReference type="Proteomes" id="UP000094256"/>
    </source>
</evidence>
<reference evidence="1 2" key="1">
    <citation type="submission" date="2016-01" db="EMBL/GenBank/DDBJ databases">
        <title>Complete genome and mega plasmid sequence of Sphingomonas panacis DCY99 elicits systemic resistance in rice to Xanthomonas oryzae.</title>
        <authorList>
            <person name="Kim Y.J."/>
            <person name="Yang D.C."/>
            <person name="Sing P."/>
        </authorList>
    </citation>
    <scope>NUCLEOTIDE SEQUENCE [LARGE SCALE GENOMIC DNA]</scope>
    <source>
        <strain evidence="1 2">DCY99</strain>
    </source>
</reference>
<accession>A0A1B3ZB50</accession>
<dbReference type="STRING" id="1560345.AWL63_12345"/>
<dbReference type="OrthoDB" id="8194627at2"/>
<dbReference type="InterPro" id="IPR019285">
    <property type="entry name" value="DUF2336"/>
</dbReference>
<proteinExistence type="predicted"/>
<dbReference type="RefSeq" id="WP_069205192.1">
    <property type="nucleotide sequence ID" value="NZ_CP014168.1"/>
</dbReference>
<dbReference type="KEGG" id="span:AWL63_12345"/>
<dbReference type="Proteomes" id="UP000094256">
    <property type="component" value="Chromosome"/>
</dbReference>
<dbReference type="Pfam" id="PF10098">
    <property type="entry name" value="DUF2336"/>
    <property type="match status" value="1"/>
</dbReference>
<dbReference type="EMBL" id="CP014168">
    <property type="protein sequence ID" value="AOH84641.1"/>
    <property type="molecule type" value="Genomic_DNA"/>
</dbReference>
<dbReference type="AlphaFoldDB" id="A0A1B3ZB50"/>
<protein>
    <recommendedName>
        <fullName evidence="3">DUF2336 domain-containing protein</fullName>
    </recommendedName>
</protein>
<keyword evidence="2" id="KW-1185">Reference proteome</keyword>
<sequence>MSISDRDPKTGGRPAAPTLLARAAAADLRADRRLATAIDDAFLGDDGRLDDRARAALAVTLESLVGGLETTIRAHAARLLTARALPQLAGLIADGVPALDRLRAAGLLRDPELMHELIGRVRQGLIADALPIEPPDRADQPSLLARLSRDPDQRIARGAVALLAAEAHRKAPIVTGTTLRTDLPAAIHRRLIWWVAAALRDVAAGDIDALDRALAEAAQRSIAAHDESDGLEAASTRLAAALDARAEELTALLTDALADQRLSLFIALLGHALGLGYGDVRDLVLDPDAERLWLVLRALELDRTAIAHIGLALCEADPRRDIEHFADTLDSIAAIAPEQARVAITPLLLPPDYRAAMLAVARGVRA</sequence>